<evidence type="ECO:0000256" key="1">
    <source>
        <dbReference type="ARBA" id="ARBA00004651"/>
    </source>
</evidence>
<comment type="subcellular location">
    <subcellularLocation>
        <location evidence="1">Cell membrane</location>
        <topology evidence="1">Multi-pass membrane protein</topology>
    </subcellularLocation>
</comment>
<evidence type="ECO:0000259" key="8">
    <source>
        <dbReference type="PROSITE" id="PS50885"/>
    </source>
</evidence>
<dbReference type="PANTHER" id="PTHR32089:SF112">
    <property type="entry name" value="LYSOZYME-LIKE PROTEIN-RELATED"/>
    <property type="match status" value="1"/>
</dbReference>
<keyword evidence="5 7" id="KW-1133">Transmembrane helix</keyword>
<sequence length="428" mass="45862">MKKRTFFQGLQGKLLLYFLLMSLVPLLVVSIVSYQKAQKSLQNTTRDMLLDMASVIEAKVETKLGDRFDDIKAWATMPDLVEAVKTKKYAAASEKLSALVKAYDDYKVVMVFDADGNFVAASDQAILKDSTVDRNQSNREWFKKAMAGEVFVEDVNYSSTVKDTVIGFSAPIKSGGATVGVISSRMSWGIVQKMVEEQKDGATGHAFIINREGLVISHPKKDKVLKENLAKSSDPLMVAFAQKLAKGEEAFADVTWDGVDLEIQVVPAKGSGDFTGGGWAYAMAMADDEIYAPILALRFMVMVIILVTVAIVAVLAVIVARSLANPMIKGVVFAQAVAAGDLSQTLEVRAKDEVGDLANALNAMVESLRNIVGKIRDSSGQVASASEEISAGSAQLNRAAHSQASAAEETSATMVQMAASIQTVAGNA</sequence>
<evidence type="ECO:0000256" key="6">
    <source>
        <dbReference type="ARBA" id="ARBA00023136"/>
    </source>
</evidence>
<keyword evidence="10" id="KW-1185">Reference proteome</keyword>
<proteinExistence type="predicted"/>
<evidence type="ECO:0000256" key="3">
    <source>
        <dbReference type="ARBA" id="ARBA00022500"/>
    </source>
</evidence>
<dbReference type="CDD" id="cd18773">
    <property type="entry name" value="PDC1_HK_sensor"/>
    <property type="match status" value="1"/>
</dbReference>
<dbReference type="Pfam" id="PF00672">
    <property type="entry name" value="HAMP"/>
    <property type="match status" value="1"/>
</dbReference>
<comment type="caution">
    <text evidence="9">The sequence shown here is derived from an EMBL/GenBank/DDBJ whole genome shotgun (WGS) entry which is preliminary data.</text>
</comment>
<dbReference type="CDD" id="cd06225">
    <property type="entry name" value="HAMP"/>
    <property type="match status" value="1"/>
</dbReference>
<dbReference type="RefSeq" id="WP_214176688.1">
    <property type="nucleotide sequence ID" value="NZ_JAHCVK010000015.1"/>
</dbReference>
<name>A0ABS5SH34_9BACT</name>
<protein>
    <submittedName>
        <fullName evidence="9">Methyl-accepting chemotaxis protein</fullName>
    </submittedName>
</protein>
<keyword evidence="4 7" id="KW-0812">Transmembrane</keyword>
<dbReference type="EMBL" id="JAHCVK010000015">
    <property type="protein sequence ID" value="MBT0654679.1"/>
    <property type="molecule type" value="Genomic_DNA"/>
</dbReference>
<dbReference type="CDD" id="cd12912">
    <property type="entry name" value="PDC2_MCP_like"/>
    <property type="match status" value="1"/>
</dbReference>
<feature type="transmembrane region" description="Helical" evidence="7">
    <location>
        <begin position="295"/>
        <end position="320"/>
    </location>
</feature>
<evidence type="ECO:0000313" key="9">
    <source>
        <dbReference type="EMBL" id="MBT0654679.1"/>
    </source>
</evidence>
<dbReference type="PANTHER" id="PTHR32089">
    <property type="entry name" value="METHYL-ACCEPTING CHEMOTAXIS PROTEIN MCPB"/>
    <property type="match status" value="1"/>
</dbReference>
<evidence type="ECO:0000313" key="10">
    <source>
        <dbReference type="Proteomes" id="UP000756860"/>
    </source>
</evidence>
<dbReference type="SUPFAM" id="SSF103190">
    <property type="entry name" value="Sensory domain-like"/>
    <property type="match status" value="1"/>
</dbReference>
<feature type="transmembrane region" description="Helical" evidence="7">
    <location>
        <begin position="14"/>
        <end position="34"/>
    </location>
</feature>
<evidence type="ECO:0000256" key="4">
    <source>
        <dbReference type="ARBA" id="ARBA00022692"/>
    </source>
</evidence>
<keyword evidence="3" id="KW-0145">Chemotaxis</keyword>
<dbReference type="Gene3D" id="3.30.450.20">
    <property type="entry name" value="PAS domain"/>
    <property type="match status" value="1"/>
</dbReference>
<reference evidence="9 10" key="1">
    <citation type="submission" date="2021-05" db="EMBL/GenBank/DDBJ databases">
        <title>The draft genome of Geobacter luticola JCM 17780.</title>
        <authorList>
            <person name="Xu Z."/>
            <person name="Masuda Y."/>
            <person name="Itoh H."/>
            <person name="Senoo K."/>
        </authorList>
    </citation>
    <scope>NUCLEOTIDE SEQUENCE [LARGE SCALE GENOMIC DNA]</scope>
    <source>
        <strain evidence="9 10">JCM 17780</strain>
    </source>
</reference>
<dbReference type="Pfam" id="PF02743">
    <property type="entry name" value="dCache_1"/>
    <property type="match status" value="1"/>
</dbReference>
<accession>A0ABS5SH34</accession>
<dbReference type="InterPro" id="IPR033479">
    <property type="entry name" value="dCache_1"/>
</dbReference>
<dbReference type="InterPro" id="IPR003660">
    <property type="entry name" value="HAMP_dom"/>
</dbReference>
<dbReference type="SMART" id="SM00304">
    <property type="entry name" value="HAMP"/>
    <property type="match status" value="1"/>
</dbReference>
<dbReference type="Proteomes" id="UP000756860">
    <property type="component" value="Unassembled WGS sequence"/>
</dbReference>
<evidence type="ECO:0000256" key="2">
    <source>
        <dbReference type="ARBA" id="ARBA00022475"/>
    </source>
</evidence>
<dbReference type="Gene3D" id="1.10.287.950">
    <property type="entry name" value="Methyl-accepting chemotaxis protein"/>
    <property type="match status" value="1"/>
</dbReference>
<keyword evidence="2" id="KW-1003">Cell membrane</keyword>
<feature type="domain" description="HAMP" evidence="8">
    <location>
        <begin position="321"/>
        <end position="373"/>
    </location>
</feature>
<feature type="non-terminal residue" evidence="9">
    <location>
        <position position="428"/>
    </location>
</feature>
<dbReference type="InterPro" id="IPR029151">
    <property type="entry name" value="Sensor-like_sf"/>
</dbReference>
<dbReference type="SUPFAM" id="SSF58104">
    <property type="entry name" value="Methyl-accepting chemotaxis protein (MCP) signaling domain"/>
    <property type="match status" value="1"/>
</dbReference>
<organism evidence="9 10">
    <name type="scientific">Geomobilimonas luticola</name>
    <dbReference type="NCBI Taxonomy" id="1114878"/>
    <lineage>
        <taxon>Bacteria</taxon>
        <taxon>Pseudomonadati</taxon>
        <taxon>Thermodesulfobacteriota</taxon>
        <taxon>Desulfuromonadia</taxon>
        <taxon>Geobacterales</taxon>
        <taxon>Geobacteraceae</taxon>
        <taxon>Geomobilimonas</taxon>
    </lineage>
</organism>
<keyword evidence="6 7" id="KW-0472">Membrane</keyword>
<evidence type="ECO:0000256" key="5">
    <source>
        <dbReference type="ARBA" id="ARBA00022989"/>
    </source>
</evidence>
<evidence type="ECO:0000256" key="7">
    <source>
        <dbReference type="SAM" id="Phobius"/>
    </source>
</evidence>
<dbReference type="PROSITE" id="PS50885">
    <property type="entry name" value="HAMP"/>
    <property type="match status" value="1"/>
</dbReference>
<gene>
    <name evidence="9" type="ORF">KI810_16625</name>
</gene>